<reference evidence="1 2" key="1">
    <citation type="journal article" date="2005" name="Nature">
        <title>The genome of the social amoeba Dictyostelium discoideum.</title>
        <authorList>
            <consortium name="The Dictyostelium discoideum Sequencing Consortium"/>
            <person name="Eichinger L."/>
            <person name="Pachebat J.A."/>
            <person name="Glockner G."/>
            <person name="Rajandream M.A."/>
            <person name="Sucgang R."/>
            <person name="Berriman M."/>
            <person name="Song J."/>
            <person name="Olsen R."/>
            <person name="Szafranski K."/>
            <person name="Xu Q."/>
            <person name="Tunggal B."/>
            <person name="Kummerfeld S."/>
            <person name="Madera M."/>
            <person name="Konfortov B.A."/>
            <person name="Rivero F."/>
            <person name="Bankier A.T."/>
            <person name="Lehmann R."/>
            <person name="Hamlin N."/>
            <person name="Davies R."/>
            <person name="Gaudet P."/>
            <person name="Fey P."/>
            <person name="Pilcher K."/>
            <person name="Chen G."/>
            <person name="Saunders D."/>
            <person name="Sodergren E."/>
            <person name="Davis P."/>
            <person name="Kerhornou A."/>
            <person name="Nie X."/>
            <person name="Hall N."/>
            <person name="Anjard C."/>
            <person name="Hemphill L."/>
            <person name="Bason N."/>
            <person name="Farbrother P."/>
            <person name="Desany B."/>
            <person name="Just E."/>
            <person name="Morio T."/>
            <person name="Rost R."/>
            <person name="Churcher C."/>
            <person name="Cooper J."/>
            <person name="Haydock S."/>
            <person name="van Driessche N."/>
            <person name="Cronin A."/>
            <person name="Goodhead I."/>
            <person name="Muzny D."/>
            <person name="Mourier T."/>
            <person name="Pain A."/>
            <person name="Lu M."/>
            <person name="Harper D."/>
            <person name="Lindsay R."/>
            <person name="Hauser H."/>
            <person name="James K."/>
            <person name="Quiles M."/>
            <person name="Madan Babu M."/>
            <person name="Saito T."/>
            <person name="Buchrieser C."/>
            <person name="Wardroper A."/>
            <person name="Felder M."/>
            <person name="Thangavelu M."/>
            <person name="Johnson D."/>
            <person name="Knights A."/>
            <person name="Loulseged H."/>
            <person name="Mungall K."/>
            <person name="Oliver K."/>
            <person name="Price C."/>
            <person name="Quail M.A."/>
            <person name="Urushihara H."/>
            <person name="Hernandez J."/>
            <person name="Rabbinowitsch E."/>
            <person name="Steffen D."/>
            <person name="Sanders M."/>
            <person name="Ma J."/>
            <person name="Kohara Y."/>
            <person name="Sharp S."/>
            <person name="Simmonds M."/>
            <person name="Spiegler S."/>
            <person name="Tivey A."/>
            <person name="Sugano S."/>
            <person name="White B."/>
            <person name="Walker D."/>
            <person name="Woodward J."/>
            <person name="Winckler T."/>
            <person name="Tanaka Y."/>
            <person name="Shaulsky G."/>
            <person name="Schleicher M."/>
            <person name="Weinstock G."/>
            <person name="Rosenthal A."/>
            <person name="Cox E.C."/>
            <person name="Chisholm R.L."/>
            <person name="Gibbs R."/>
            <person name="Loomis W.F."/>
            <person name="Platzer M."/>
            <person name="Kay R.R."/>
            <person name="Williams J."/>
            <person name="Dear P.H."/>
            <person name="Noegel A.A."/>
            <person name="Barrell B."/>
            <person name="Kuspa A."/>
        </authorList>
    </citation>
    <scope>NUCLEOTIDE SEQUENCE [LARGE SCALE GENOMIC DNA]</scope>
    <source>
        <strain evidence="1 2">AX4</strain>
    </source>
</reference>
<dbReference type="KEGG" id="ddi:DDB_G0285929"/>
<dbReference type="Proteomes" id="UP000002195">
    <property type="component" value="Unassembled WGS sequence"/>
</dbReference>
<dbReference type="VEuPathDB" id="AmoebaDB:DDB_G0285929"/>
<protein>
    <submittedName>
        <fullName evidence="1">Uncharacterized protein</fullName>
    </submittedName>
</protein>
<dbReference type="PaxDb" id="44689-DDB0186754"/>
<organism evidence="1 2">
    <name type="scientific">Dictyostelium discoideum</name>
    <name type="common">Social amoeba</name>
    <dbReference type="NCBI Taxonomy" id="44689"/>
    <lineage>
        <taxon>Eukaryota</taxon>
        <taxon>Amoebozoa</taxon>
        <taxon>Evosea</taxon>
        <taxon>Eumycetozoa</taxon>
        <taxon>Dictyostelia</taxon>
        <taxon>Dictyosteliales</taxon>
        <taxon>Dictyosteliaceae</taxon>
        <taxon>Dictyostelium</taxon>
    </lineage>
</organism>
<dbReference type="GeneID" id="8625361"/>
<evidence type="ECO:0000313" key="1">
    <source>
        <dbReference type="EMBL" id="EAL64499.1"/>
    </source>
</evidence>
<dbReference type="EMBL" id="AAFI02000082">
    <property type="protein sequence ID" value="EAL64499.1"/>
    <property type="molecule type" value="Genomic_DNA"/>
</dbReference>
<accession>Q54MI0</accession>
<dbReference type="InParanoid" id="Q54MI0"/>
<dbReference type="RefSeq" id="XP_638010.1">
    <property type="nucleotide sequence ID" value="XM_632918.1"/>
</dbReference>
<dbReference type="dictyBase" id="DDB_G0285929"/>
<keyword evidence="2" id="KW-1185">Reference proteome</keyword>
<sequence length="81" mass="9490">MDETNLSTLVNSYFLGIDANRLREMISRTGKDMDMLPDYPTKARYVVEYALLFAFLVLLDCQKSQTLVQMNIIQLEIYYQL</sequence>
<dbReference type="AlphaFoldDB" id="Q54MI0"/>
<proteinExistence type="predicted"/>
<gene>
    <name evidence="1" type="ORF">DDB_G0285929</name>
</gene>
<comment type="caution">
    <text evidence="1">The sequence shown here is derived from an EMBL/GenBank/DDBJ whole genome shotgun (WGS) entry which is preliminary data.</text>
</comment>
<name>Q54MI0_DICDI</name>
<dbReference type="HOGENOM" id="CLU_2578875_0_0_1"/>
<evidence type="ECO:0000313" key="2">
    <source>
        <dbReference type="Proteomes" id="UP000002195"/>
    </source>
</evidence>